<proteinExistence type="predicted"/>
<evidence type="ECO:0000256" key="1">
    <source>
        <dbReference type="SAM" id="MobiDB-lite"/>
    </source>
</evidence>
<dbReference type="Proteomes" id="UP000188836">
    <property type="component" value="Unassembled WGS sequence"/>
</dbReference>
<feature type="compositionally biased region" description="Low complexity" evidence="1">
    <location>
        <begin position="272"/>
        <end position="283"/>
    </location>
</feature>
<dbReference type="RefSeq" id="WP_077114686.1">
    <property type="nucleotide sequence ID" value="NZ_MUKP01000025.1"/>
</dbReference>
<feature type="region of interest" description="Disordered" evidence="1">
    <location>
        <begin position="218"/>
        <end position="289"/>
    </location>
</feature>
<evidence type="ECO:0000256" key="2">
    <source>
        <dbReference type="SAM" id="SignalP"/>
    </source>
</evidence>
<feature type="signal peptide" evidence="2">
    <location>
        <begin position="1"/>
        <end position="30"/>
    </location>
</feature>
<evidence type="ECO:0000313" key="4">
    <source>
        <dbReference type="Proteomes" id="UP000188836"/>
    </source>
</evidence>
<keyword evidence="2" id="KW-0732">Signal</keyword>
<keyword evidence="4" id="KW-1185">Reference proteome</keyword>
<feature type="compositionally biased region" description="Pro residues" evidence="1">
    <location>
        <begin position="222"/>
        <end position="237"/>
    </location>
</feature>
<dbReference type="EMBL" id="MUMY01000001">
    <property type="protein sequence ID" value="ONM50705.1"/>
    <property type="molecule type" value="Genomic_DNA"/>
</dbReference>
<sequence>MNDRTIARVAVSAAAIGIGAVLTFTAPASAAPTAPGTTQPAAPVHDPAVLAGLDELTTETAHDPAARAGVTALRDYAALVDIAELRATNGVFTPFAYPALTFGCGGNGLITTIFAAGTANGPSSNISYEAPGTLTFHATPSHPGAPLSSGLVVAWLNINNGRSGISALDDMTEYHMPSLSKTVDSGPGTVIASMWGTINYPGAMCVMTPTVGLFGVPEAPVQAPPPAPAPNPEPQPAAPGDNTPGHPAPDGSAPAPATPPAPQPETAPAPPSSAAATTSPAPAGVQVGR</sequence>
<dbReference type="STRING" id="1538463.B0T36_24420"/>
<accession>A0A1V2TMH1</accession>
<evidence type="ECO:0000313" key="3">
    <source>
        <dbReference type="EMBL" id="ONM50705.1"/>
    </source>
</evidence>
<feature type="chain" id="PRO_5012866765" evidence="2">
    <location>
        <begin position="31"/>
        <end position="289"/>
    </location>
</feature>
<dbReference type="AlphaFoldDB" id="A0A1V2TMH1"/>
<name>A0A1V2TMH1_9NOCA</name>
<comment type="caution">
    <text evidence="3">The sequence shown here is derived from an EMBL/GenBank/DDBJ whole genome shotgun (WGS) entry which is preliminary data.</text>
</comment>
<reference evidence="3 4" key="1">
    <citation type="journal article" date="2016" name="Antonie Van Leeuwenhoek">
        <title>Nocardia donostiensis sp. nov., isolated from human respiratory specimens.</title>
        <authorList>
            <person name="Ercibengoa M."/>
            <person name="Bell M."/>
            <person name="Marimon J.M."/>
            <person name="Humrighouse B."/>
            <person name="Klenk H.P."/>
            <person name="Potter G."/>
            <person name="Perez-Trallero E."/>
        </authorList>
    </citation>
    <scope>NUCLEOTIDE SEQUENCE [LARGE SCALE GENOMIC DNA]</scope>
    <source>
        <strain evidence="3 4">X1655</strain>
    </source>
</reference>
<feature type="compositionally biased region" description="Pro residues" evidence="1">
    <location>
        <begin position="256"/>
        <end position="271"/>
    </location>
</feature>
<gene>
    <name evidence="3" type="ORF">B0T46_02185</name>
</gene>
<protein>
    <submittedName>
        <fullName evidence="3">Uncharacterized protein</fullName>
    </submittedName>
</protein>
<organism evidence="3 4">
    <name type="scientific">Nocardia donostiensis</name>
    <dbReference type="NCBI Taxonomy" id="1538463"/>
    <lineage>
        <taxon>Bacteria</taxon>
        <taxon>Bacillati</taxon>
        <taxon>Actinomycetota</taxon>
        <taxon>Actinomycetes</taxon>
        <taxon>Mycobacteriales</taxon>
        <taxon>Nocardiaceae</taxon>
        <taxon>Nocardia</taxon>
    </lineage>
</organism>